<reference evidence="1 2" key="1">
    <citation type="submission" date="2014-06" db="EMBL/GenBank/DDBJ databases">
        <title>Evolutionary Origins and Diversification of the Mycorrhizal Mutualists.</title>
        <authorList>
            <consortium name="DOE Joint Genome Institute"/>
            <consortium name="Mycorrhizal Genomics Consortium"/>
            <person name="Kohler A."/>
            <person name="Kuo A."/>
            <person name="Nagy L.G."/>
            <person name="Floudas D."/>
            <person name="Copeland A."/>
            <person name="Barry K.W."/>
            <person name="Cichocki N."/>
            <person name="Veneault-Fourrey C."/>
            <person name="LaButti K."/>
            <person name="Lindquist E.A."/>
            <person name="Lipzen A."/>
            <person name="Lundell T."/>
            <person name="Morin E."/>
            <person name="Murat C."/>
            <person name="Riley R."/>
            <person name="Ohm R."/>
            <person name="Sun H."/>
            <person name="Tunlid A."/>
            <person name="Henrissat B."/>
            <person name="Grigoriev I.V."/>
            <person name="Hibbett D.S."/>
            <person name="Martin F."/>
        </authorList>
    </citation>
    <scope>NUCLEOTIDE SEQUENCE [LARGE SCALE GENOMIC DNA]</scope>
    <source>
        <strain evidence="1 2">SS14</strain>
    </source>
</reference>
<protein>
    <submittedName>
        <fullName evidence="1">Uncharacterized protein</fullName>
    </submittedName>
</protein>
<accession>A0A0C9UTH1</accession>
<organism evidence="1 2">
    <name type="scientific">Sphaerobolus stellatus (strain SS14)</name>
    <dbReference type="NCBI Taxonomy" id="990650"/>
    <lineage>
        <taxon>Eukaryota</taxon>
        <taxon>Fungi</taxon>
        <taxon>Dikarya</taxon>
        <taxon>Basidiomycota</taxon>
        <taxon>Agaricomycotina</taxon>
        <taxon>Agaricomycetes</taxon>
        <taxon>Phallomycetidae</taxon>
        <taxon>Geastrales</taxon>
        <taxon>Sphaerobolaceae</taxon>
        <taxon>Sphaerobolus</taxon>
    </lineage>
</organism>
<proteinExistence type="predicted"/>
<dbReference type="AlphaFoldDB" id="A0A0C9UTH1"/>
<evidence type="ECO:0000313" key="2">
    <source>
        <dbReference type="Proteomes" id="UP000054279"/>
    </source>
</evidence>
<dbReference type="EMBL" id="KN837108">
    <property type="protein sequence ID" value="KIJ46148.1"/>
    <property type="molecule type" value="Genomic_DNA"/>
</dbReference>
<keyword evidence="2" id="KW-1185">Reference proteome</keyword>
<sequence length="234" mass="25679">MPGRTHQATALNSRRGYANGLHLPSIGPSNCYPVHSEYSPHPIEYRSVHAIRSISPLRILFLVYPLPPTSILTAIGNSTCYPALAGYSPRPIELLAGADPLRIRRLLLFLIDVSLRSFDGHHSSPSQLQSVLHLALRCLFLVDLRRPLATTLLLSPSFDEQAIPAESFDRNPFNIQLQLFLINTPLPSRDGCNALSLATSPSQLQAAQCPIFVCATSSSSIFRCRLTTTLLLSP</sequence>
<name>A0A0C9UTH1_SPHS4</name>
<dbReference type="Proteomes" id="UP000054279">
    <property type="component" value="Unassembled WGS sequence"/>
</dbReference>
<gene>
    <name evidence="1" type="ORF">M422DRAFT_250182</name>
</gene>
<evidence type="ECO:0000313" key="1">
    <source>
        <dbReference type="EMBL" id="KIJ46148.1"/>
    </source>
</evidence>
<dbReference type="HOGENOM" id="CLU_1185680_0_0_1"/>